<reference evidence="2" key="1">
    <citation type="submission" date="2020-05" db="UniProtKB">
        <authorList>
            <consortium name="EnsemblMetazoa"/>
        </authorList>
    </citation>
    <scope>IDENTIFICATION</scope>
    <source>
        <strain evidence="2">Yale</strain>
    </source>
</reference>
<keyword evidence="1" id="KW-1133">Transmembrane helix</keyword>
<keyword evidence="1" id="KW-0812">Transmembrane</keyword>
<dbReference type="Proteomes" id="UP000092444">
    <property type="component" value="Unassembled WGS sequence"/>
</dbReference>
<keyword evidence="1" id="KW-0472">Membrane</keyword>
<accession>A0A1A9YUC5</accession>
<feature type="transmembrane region" description="Helical" evidence="1">
    <location>
        <begin position="64"/>
        <end position="80"/>
    </location>
</feature>
<evidence type="ECO:0000313" key="3">
    <source>
        <dbReference type="Proteomes" id="UP000092444"/>
    </source>
</evidence>
<dbReference type="VEuPathDB" id="VectorBase:GMOY002580"/>
<name>A0A1A9YUC5_GLOMM</name>
<keyword evidence="3" id="KW-1185">Reference proteome</keyword>
<proteinExistence type="predicted"/>
<evidence type="ECO:0000313" key="2">
    <source>
        <dbReference type="EnsemblMetazoa" id="GMOY002580-PA"/>
    </source>
</evidence>
<organism evidence="2 3">
    <name type="scientific">Glossina morsitans morsitans</name>
    <name type="common">Savannah tsetse fly</name>
    <dbReference type="NCBI Taxonomy" id="37546"/>
    <lineage>
        <taxon>Eukaryota</taxon>
        <taxon>Metazoa</taxon>
        <taxon>Ecdysozoa</taxon>
        <taxon>Arthropoda</taxon>
        <taxon>Hexapoda</taxon>
        <taxon>Insecta</taxon>
        <taxon>Pterygota</taxon>
        <taxon>Neoptera</taxon>
        <taxon>Endopterygota</taxon>
        <taxon>Diptera</taxon>
        <taxon>Brachycera</taxon>
        <taxon>Muscomorpha</taxon>
        <taxon>Hippoboscoidea</taxon>
        <taxon>Glossinidae</taxon>
        <taxon>Glossina</taxon>
    </lineage>
</organism>
<sequence length="86" mass="9794">MKTVTNNQLCSCRGRCGNNNPHKYSAPKPIFIRFRNFASSTGRSPKRTHQQVHKINIFLIRRPVASFFVDVSILLLLPALKELNVS</sequence>
<dbReference type="AlphaFoldDB" id="A0A1A9YUC5"/>
<dbReference type="EnsemblMetazoa" id="GMOY002580-RA">
    <property type="protein sequence ID" value="GMOY002580-PA"/>
    <property type="gene ID" value="GMOY002580"/>
</dbReference>
<evidence type="ECO:0000256" key="1">
    <source>
        <dbReference type="SAM" id="Phobius"/>
    </source>
</evidence>
<protein>
    <submittedName>
        <fullName evidence="2">Uncharacterized protein</fullName>
    </submittedName>
</protein>
<dbReference type="EMBL" id="CCAG010016615">
    <property type="status" value="NOT_ANNOTATED_CDS"/>
    <property type="molecule type" value="Genomic_DNA"/>
</dbReference>